<dbReference type="Proteomes" id="UP001176517">
    <property type="component" value="Unassembled WGS sequence"/>
</dbReference>
<dbReference type="InterPro" id="IPR025659">
    <property type="entry name" value="Tubby-like_C"/>
</dbReference>
<proteinExistence type="inferred from homology"/>
<evidence type="ECO:0000313" key="3">
    <source>
        <dbReference type="Proteomes" id="UP001176517"/>
    </source>
</evidence>
<sequence length="183" mass="19992">MGATSSTAQPQPPLVAVDAAGLYSRFTTTRTEELALKVCGDHFFGGSTIKDAKSGEVVFTVRYPFFTWTKKVEILEVGGRLLLTLQEKFFSWRPITYGFDARKPQAASGAATPSLSVIFSSSSNADITFRNWVKSDEKEHQKEVEMQLKIERGFFKPTRATVSNTNGQLAAQMVLGSSAVGIA</sequence>
<comment type="caution">
    <text evidence="2">The sequence shown here is derived from an EMBL/GenBank/DDBJ whole genome shotgun (WGS) entry which is preliminary data.</text>
</comment>
<dbReference type="InterPro" id="IPR007612">
    <property type="entry name" value="LOR"/>
</dbReference>
<comment type="similarity">
    <text evidence="1">Belongs to the LOR family.</text>
</comment>
<dbReference type="SUPFAM" id="SSF54518">
    <property type="entry name" value="Tubby C-terminal domain-like"/>
    <property type="match status" value="1"/>
</dbReference>
<reference evidence="2" key="1">
    <citation type="journal article" date="2023" name="PhytoFront">
        <title>Draft Genome Resources of Seven Strains of Tilletia horrida, Causal Agent of Kernel Smut of Rice.</title>
        <authorList>
            <person name="Khanal S."/>
            <person name="Antony Babu S."/>
            <person name="Zhou X.G."/>
        </authorList>
    </citation>
    <scope>NUCLEOTIDE SEQUENCE</scope>
    <source>
        <strain evidence="2">TX6</strain>
    </source>
</reference>
<name>A0AAN6K0K9_9BASI</name>
<dbReference type="Gene3D" id="2.40.160.200">
    <property type="entry name" value="LURP1-related"/>
    <property type="match status" value="1"/>
</dbReference>
<protein>
    <submittedName>
        <fullName evidence="2">Uncharacterized protein</fullName>
    </submittedName>
</protein>
<dbReference type="Pfam" id="PF04525">
    <property type="entry name" value="LOR"/>
    <property type="match status" value="1"/>
</dbReference>
<dbReference type="InterPro" id="IPR038595">
    <property type="entry name" value="LOR_sf"/>
</dbReference>
<dbReference type="EMBL" id="JAPDMZ010000009">
    <property type="protein sequence ID" value="KAK0556989.1"/>
    <property type="molecule type" value="Genomic_DNA"/>
</dbReference>
<evidence type="ECO:0000313" key="2">
    <source>
        <dbReference type="EMBL" id="KAK0556989.1"/>
    </source>
</evidence>
<organism evidence="2 3">
    <name type="scientific">Tilletia horrida</name>
    <dbReference type="NCBI Taxonomy" id="155126"/>
    <lineage>
        <taxon>Eukaryota</taxon>
        <taxon>Fungi</taxon>
        <taxon>Dikarya</taxon>
        <taxon>Basidiomycota</taxon>
        <taxon>Ustilaginomycotina</taxon>
        <taxon>Exobasidiomycetes</taxon>
        <taxon>Tilletiales</taxon>
        <taxon>Tilletiaceae</taxon>
        <taxon>Tilletia</taxon>
    </lineage>
</organism>
<keyword evidence="3" id="KW-1185">Reference proteome</keyword>
<accession>A0AAN6K0K9</accession>
<evidence type="ECO:0000256" key="1">
    <source>
        <dbReference type="ARBA" id="ARBA00005437"/>
    </source>
</evidence>
<gene>
    <name evidence="2" type="ORF">OC846_000834</name>
</gene>
<dbReference type="AlphaFoldDB" id="A0AAN6K0K9"/>